<dbReference type="Proteomes" id="UP000092124">
    <property type="component" value="Unassembled WGS sequence"/>
</dbReference>
<evidence type="ECO:0000313" key="2">
    <source>
        <dbReference type="Proteomes" id="UP000092124"/>
    </source>
</evidence>
<comment type="caution">
    <text evidence="1">The sequence shown here is derived from an EMBL/GenBank/DDBJ whole genome shotgun (WGS) entry which is preliminary data.</text>
</comment>
<reference evidence="1 2" key="1">
    <citation type="submission" date="2016-06" db="EMBL/GenBank/DDBJ databases">
        <title>The Draft Genome Sequence and Annotation of the Desert Woodrat Neotoma lepida.</title>
        <authorList>
            <person name="Campbell M."/>
            <person name="Oakeson K.F."/>
            <person name="Yandell M."/>
            <person name="Halpert J.R."/>
            <person name="Dearing D."/>
        </authorList>
    </citation>
    <scope>NUCLEOTIDE SEQUENCE [LARGE SCALE GENOMIC DNA]</scope>
    <source>
        <strain evidence="1">417</strain>
        <tissue evidence="1">Liver</tissue>
    </source>
</reference>
<name>A0A1A6HN36_NEOLE</name>
<evidence type="ECO:0000313" key="1">
    <source>
        <dbReference type="EMBL" id="OBS79142.1"/>
    </source>
</evidence>
<gene>
    <name evidence="1" type="ORF">A6R68_18466</name>
</gene>
<feature type="non-terminal residue" evidence="1">
    <location>
        <position position="88"/>
    </location>
</feature>
<organism evidence="1 2">
    <name type="scientific">Neotoma lepida</name>
    <name type="common">Desert woodrat</name>
    <dbReference type="NCBI Taxonomy" id="56216"/>
    <lineage>
        <taxon>Eukaryota</taxon>
        <taxon>Metazoa</taxon>
        <taxon>Chordata</taxon>
        <taxon>Craniata</taxon>
        <taxon>Vertebrata</taxon>
        <taxon>Euteleostomi</taxon>
        <taxon>Mammalia</taxon>
        <taxon>Eutheria</taxon>
        <taxon>Euarchontoglires</taxon>
        <taxon>Glires</taxon>
        <taxon>Rodentia</taxon>
        <taxon>Myomorpha</taxon>
        <taxon>Muroidea</taxon>
        <taxon>Cricetidae</taxon>
        <taxon>Neotominae</taxon>
        <taxon>Neotoma</taxon>
    </lineage>
</organism>
<keyword evidence="2" id="KW-1185">Reference proteome</keyword>
<sequence>MVGEWESTSEKPQVQRQPAAELANVAQSVVALHAVSTKEKESYRMSTTQNLQSFDSFADARPVSLVTDLSDHSFRDPSLISFGVLPIK</sequence>
<protein>
    <submittedName>
        <fullName evidence="1">Uncharacterized protein</fullName>
    </submittedName>
</protein>
<proteinExistence type="predicted"/>
<dbReference type="EMBL" id="LZPO01027364">
    <property type="protein sequence ID" value="OBS79142.1"/>
    <property type="molecule type" value="Genomic_DNA"/>
</dbReference>
<dbReference type="AlphaFoldDB" id="A0A1A6HN36"/>
<accession>A0A1A6HN36</accession>